<dbReference type="CDD" id="cd06558">
    <property type="entry name" value="crotonase-like"/>
    <property type="match status" value="1"/>
</dbReference>
<keyword evidence="2" id="KW-0456">Lyase</keyword>
<organism evidence="3">
    <name type="scientific">marine sediment metagenome</name>
    <dbReference type="NCBI Taxonomy" id="412755"/>
    <lineage>
        <taxon>unclassified sequences</taxon>
        <taxon>metagenomes</taxon>
        <taxon>ecological metagenomes</taxon>
    </lineage>
</organism>
<dbReference type="AlphaFoldDB" id="A0A0F9ISB9"/>
<dbReference type="EMBL" id="LAZR01020120">
    <property type="protein sequence ID" value="KKL90047.1"/>
    <property type="molecule type" value="Genomic_DNA"/>
</dbReference>
<dbReference type="SUPFAM" id="SSF52096">
    <property type="entry name" value="ClpP/crotonase"/>
    <property type="match status" value="1"/>
</dbReference>
<proteinExistence type="predicted"/>
<sequence length="200" mass="22067">FIPLMSGQKKPENEWELRWQNEPALFDRAILRNFDVGKPVIAAINGSAIAGGMEFVQGTDLRIASETARFGVQEVKWGLFPAGGSSVRLPQQMTMPRAMELLLTGDLIDAKTALDWGFLNRVVPSGRVLETAYDLAERIASNGPIAVKAVRESAYACVGLEESEALLRETSISRRVFDSEDAREGPISFLEKRAPVFQNK</sequence>
<keyword evidence="1" id="KW-0443">Lipid metabolism</keyword>
<reference evidence="3" key="1">
    <citation type="journal article" date="2015" name="Nature">
        <title>Complex archaea that bridge the gap between prokaryotes and eukaryotes.</title>
        <authorList>
            <person name="Spang A."/>
            <person name="Saw J.H."/>
            <person name="Jorgensen S.L."/>
            <person name="Zaremba-Niedzwiedzka K."/>
            <person name="Martijn J."/>
            <person name="Lind A.E."/>
            <person name="van Eijk R."/>
            <person name="Schleper C."/>
            <person name="Guy L."/>
            <person name="Ettema T.J."/>
        </authorList>
    </citation>
    <scope>NUCLEOTIDE SEQUENCE</scope>
</reference>
<evidence type="ECO:0008006" key="4">
    <source>
        <dbReference type="Google" id="ProtNLM"/>
    </source>
</evidence>
<gene>
    <name evidence="3" type="ORF">LCGC14_1908620</name>
</gene>
<comment type="caution">
    <text evidence="3">The sequence shown here is derived from an EMBL/GenBank/DDBJ whole genome shotgun (WGS) entry which is preliminary data.</text>
</comment>
<evidence type="ECO:0000313" key="3">
    <source>
        <dbReference type="EMBL" id="KKL90047.1"/>
    </source>
</evidence>
<dbReference type="PANTHER" id="PTHR11941:SF169">
    <property type="entry name" value="(7AS)-7A-METHYL-1,5-DIOXO-2,3,5,6,7,7A-HEXAHYDRO-1H-INDENE-CARBOXYL-COA HYDROLASE"/>
    <property type="match status" value="1"/>
</dbReference>
<name>A0A0F9ISB9_9ZZZZ</name>
<accession>A0A0F9ISB9</accession>
<dbReference type="PANTHER" id="PTHR11941">
    <property type="entry name" value="ENOYL-COA HYDRATASE-RELATED"/>
    <property type="match status" value="1"/>
</dbReference>
<feature type="non-terminal residue" evidence="3">
    <location>
        <position position="1"/>
    </location>
</feature>
<dbReference type="InterPro" id="IPR001753">
    <property type="entry name" value="Enoyl-CoA_hydra/iso"/>
</dbReference>
<dbReference type="Gene3D" id="3.90.226.10">
    <property type="entry name" value="2-enoyl-CoA Hydratase, Chain A, domain 1"/>
    <property type="match status" value="1"/>
</dbReference>
<dbReference type="InterPro" id="IPR029045">
    <property type="entry name" value="ClpP/crotonase-like_dom_sf"/>
</dbReference>
<dbReference type="InterPro" id="IPR014748">
    <property type="entry name" value="Enoyl-CoA_hydra_C"/>
</dbReference>
<dbReference type="GO" id="GO:0016829">
    <property type="term" value="F:lyase activity"/>
    <property type="evidence" value="ECO:0007669"/>
    <property type="project" value="UniProtKB-KW"/>
</dbReference>
<dbReference type="Gene3D" id="1.10.12.10">
    <property type="entry name" value="Lyase 2-enoyl-coa Hydratase, Chain A, domain 2"/>
    <property type="match status" value="1"/>
</dbReference>
<protein>
    <recommendedName>
        <fullName evidence="4">Enoyl-CoA hydratase</fullName>
    </recommendedName>
</protein>
<dbReference type="GO" id="GO:0006635">
    <property type="term" value="P:fatty acid beta-oxidation"/>
    <property type="evidence" value="ECO:0007669"/>
    <property type="project" value="TreeGrafter"/>
</dbReference>
<evidence type="ECO:0000256" key="2">
    <source>
        <dbReference type="ARBA" id="ARBA00023239"/>
    </source>
</evidence>
<dbReference type="Pfam" id="PF00378">
    <property type="entry name" value="ECH_1"/>
    <property type="match status" value="1"/>
</dbReference>
<evidence type="ECO:0000256" key="1">
    <source>
        <dbReference type="ARBA" id="ARBA00023098"/>
    </source>
</evidence>